<reference evidence="4" key="1">
    <citation type="submission" date="2022-08" db="EMBL/GenBank/DDBJ databases">
        <authorList>
            <person name="Somphong A."/>
            <person name="Phongsopitanun W."/>
        </authorList>
    </citation>
    <scope>NUCLEOTIDE SEQUENCE</scope>
    <source>
        <strain evidence="4">LP05-1</strain>
    </source>
</reference>
<feature type="region of interest" description="Disordered" evidence="1">
    <location>
        <begin position="1"/>
        <end position="31"/>
    </location>
</feature>
<gene>
    <name evidence="4" type="ORF">NX801_11115</name>
</gene>
<evidence type="ECO:0000256" key="2">
    <source>
        <dbReference type="SAM" id="Phobius"/>
    </source>
</evidence>
<evidence type="ECO:0000259" key="3">
    <source>
        <dbReference type="Pfam" id="PF13828"/>
    </source>
</evidence>
<dbReference type="RefSeq" id="WP_258787194.1">
    <property type="nucleotide sequence ID" value="NZ_JANUGQ010000007.1"/>
</dbReference>
<accession>A0ABT2CFL1</accession>
<sequence>MSFEDYSGGPREGAAEPGRYQPYPAGGPQEPAPAPVRGNGMAIAALVLGVIGLLLFWSVFGGVILGLLALILGIVGARRARGGRARHRGMAVAGIVLGALALIGSVVVAAIGLSVLNSDEFKSYSDCVEHAKTQADRDDCSRQFQRDVDQKTR</sequence>
<proteinExistence type="predicted"/>
<evidence type="ECO:0000256" key="1">
    <source>
        <dbReference type="SAM" id="MobiDB-lite"/>
    </source>
</evidence>
<name>A0ABT2CFL1_9ACTN</name>
<keyword evidence="5" id="KW-1185">Reference proteome</keyword>
<feature type="compositionally biased region" description="Low complexity" evidence="1">
    <location>
        <begin position="20"/>
        <end position="29"/>
    </location>
</feature>
<feature type="domain" description="DUF4190" evidence="3">
    <location>
        <begin position="41"/>
        <end position="107"/>
    </location>
</feature>
<evidence type="ECO:0000313" key="5">
    <source>
        <dbReference type="Proteomes" id="UP001431313"/>
    </source>
</evidence>
<dbReference type="Pfam" id="PF13828">
    <property type="entry name" value="DUF4190"/>
    <property type="match status" value="1"/>
</dbReference>
<comment type="caution">
    <text evidence="4">The sequence shown here is derived from an EMBL/GenBank/DDBJ whole genome shotgun (WGS) entry which is preliminary data.</text>
</comment>
<feature type="transmembrane region" description="Helical" evidence="2">
    <location>
        <begin position="89"/>
        <end position="116"/>
    </location>
</feature>
<evidence type="ECO:0000313" key="4">
    <source>
        <dbReference type="EMBL" id="MCS0636204.1"/>
    </source>
</evidence>
<keyword evidence="2" id="KW-0472">Membrane</keyword>
<protein>
    <submittedName>
        <fullName evidence="4">DUF4190 domain-containing protein</fullName>
    </submittedName>
</protein>
<organism evidence="4 5">
    <name type="scientific">Streptomyces pyxinae</name>
    <dbReference type="NCBI Taxonomy" id="2970734"/>
    <lineage>
        <taxon>Bacteria</taxon>
        <taxon>Bacillati</taxon>
        <taxon>Actinomycetota</taxon>
        <taxon>Actinomycetes</taxon>
        <taxon>Kitasatosporales</taxon>
        <taxon>Streptomycetaceae</taxon>
        <taxon>Streptomyces</taxon>
    </lineage>
</organism>
<dbReference type="InterPro" id="IPR025241">
    <property type="entry name" value="DUF4190"/>
</dbReference>
<dbReference type="Proteomes" id="UP001431313">
    <property type="component" value="Unassembled WGS sequence"/>
</dbReference>
<dbReference type="EMBL" id="JANUGQ010000007">
    <property type="protein sequence ID" value="MCS0636204.1"/>
    <property type="molecule type" value="Genomic_DNA"/>
</dbReference>
<keyword evidence="2" id="KW-0812">Transmembrane</keyword>
<feature type="transmembrane region" description="Helical" evidence="2">
    <location>
        <begin position="44"/>
        <end position="77"/>
    </location>
</feature>
<keyword evidence="2" id="KW-1133">Transmembrane helix</keyword>